<dbReference type="OrthoDB" id="4329660at2"/>
<evidence type="ECO:0000313" key="2">
    <source>
        <dbReference type="EMBL" id="QDY75779.1"/>
    </source>
</evidence>
<dbReference type="EMBL" id="CP042266">
    <property type="protein sequence ID" value="QDY75779.1"/>
    <property type="molecule type" value="Genomic_DNA"/>
</dbReference>
<accession>A0A5B8IF27</accession>
<organism evidence="2 3">
    <name type="scientific">Streptomyces qinzhouensis</name>
    <dbReference type="NCBI Taxonomy" id="2599401"/>
    <lineage>
        <taxon>Bacteria</taxon>
        <taxon>Bacillati</taxon>
        <taxon>Actinomycetota</taxon>
        <taxon>Actinomycetes</taxon>
        <taxon>Kitasatosporales</taxon>
        <taxon>Streptomycetaceae</taxon>
        <taxon>Streptomyces</taxon>
    </lineage>
</organism>
<reference evidence="2 3" key="1">
    <citation type="submission" date="2019-07" db="EMBL/GenBank/DDBJ databases">
        <authorList>
            <person name="Zhu P."/>
        </authorList>
    </citation>
    <scope>NUCLEOTIDE SEQUENCE [LARGE SCALE GENOMIC DNA]</scope>
    <source>
        <strain evidence="2 3">SSL-25</strain>
    </source>
</reference>
<feature type="region of interest" description="Disordered" evidence="1">
    <location>
        <begin position="83"/>
        <end position="102"/>
    </location>
</feature>
<dbReference type="KEGG" id="sqz:FQU76_03765"/>
<name>A0A5B8IF27_9ACTN</name>
<evidence type="ECO:0000313" key="3">
    <source>
        <dbReference type="Proteomes" id="UP000320580"/>
    </source>
</evidence>
<proteinExistence type="predicted"/>
<dbReference type="AlphaFoldDB" id="A0A5B8IF27"/>
<keyword evidence="3" id="KW-1185">Reference proteome</keyword>
<protein>
    <submittedName>
        <fullName evidence="2">Uncharacterized protein</fullName>
    </submittedName>
</protein>
<evidence type="ECO:0000256" key="1">
    <source>
        <dbReference type="SAM" id="MobiDB-lite"/>
    </source>
</evidence>
<dbReference type="Proteomes" id="UP000320580">
    <property type="component" value="Chromosome"/>
</dbReference>
<gene>
    <name evidence="2" type="ORF">FQU76_03765</name>
</gene>
<sequence length="141" mass="15469">MCFFKGTSSPTTRAENGVSTYLALIFGTLLSSQGTDASFRPFSPGPPGFPFDVSNLIRLFPARSPPSSVPLQTGRGVDQLGSRFERSLPTPDSQSRWGQAGVRHYRSPEYEANRLRCVPTPSTGRFRAEPGLHLTYALTQF</sequence>